<keyword evidence="3" id="KW-1185">Reference proteome</keyword>
<feature type="compositionally biased region" description="Basic and acidic residues" evidence="1">
    <location>
        <begin position="1"/>
        <end position="16"/>
    </location>
</feature>
<feature type="compositionally biased region" description="Basic residues" evidence="1">
    <location>
        <begin position="78"/>
        <end position="92"/>
    </location>
</feature>
<evidence type="ECO:0000313" key="2">
    <source>
        <dbReference type="EMBL" id="KAG9441905.1"/>
    </source>
</evidence>
<comment type="caution">
    <text evidence="2">The sequence shown here is derived from an EMBL/GenBank/DDBJ whole genome shotgun (WGS) entry which is preliminary data.</text>
</comment>
<feature type="compositionally biased region" description="Basic and acidic residues" evidence="1">
    <location>
        <begin position="230"/>
        <end position="241"/>
    </location>
</feature>
<name>A0AAV7DZ69_ARIFI</name>
<dbReference type="Proteomes" id="UP000825729">
    <property type="component" value="Unassembled WGS sequence"/>
</dbReference>
<reference evidence="2 3" key="1">
    <citation type="submission" date="2021-07" db="EMBL/GenBank/DDBJ databases">
        <title>The Aristolochia fimbriata genome: insights into angiosperm evolution, floral development and chemical biosynthesis.</title>
        <authorList>
            <person name="Jiao Y."/>
        </authorList>
    </citation>
    <scope>NUCLEOTIDE SEQUENCE [LARGE SCALE GENOMIC DNA]</scope>
    <source>
        <strain evidence="2">IBCAS-2021</strain>
        <tissue evidence="2">Leaf</tissue>
    </source>
</reference>
<organism evidence="2 3">
    <name type="scientific">Aristolochia fimbriata</name>
    <name type="common">White veined hardy Dutchman's pipe vine</name>
    <dbReference type="NCBI Taxonomy" id="158543"/>
    <lineage>
        <taxon>Eukaryota</taxon>
        <taxon>Viridiplantae</taxon>
        <taxon>Streptophyta</taxon>
        <taxon>Embryophyta</taxon>
        <taxon>Tracheophyta</taxon>
        <taxon>Spermatophyta</taxon>
        <taxon>Magnoliopsida</taxon>
        <taxon>Magnoliidae</taxon>
        <taxon>Piperales</taxon>
        <taxon>Aristolochiaceae</taxon>
        <taxon>Aristolochia</taxon>
    </lineage>
</organism>
<feature type="region of interest" description="Disordered" evidence="1">
    <location>
        <begin position="204"/>
        <end position="241"/>
    </location>
</feature>
<proteinExistence type="predicted"/>
<feature type="compositionally biased region" description="Basic and acidic residues" evidence="1">
    <location>
        <begin position="204"/>
        <end position="222"/>
    </location>
</feature>
<dbReference type="AlphaFoldDB" id="A0AAV7DZ69"/>
<gene>
    <name evidence="2" type="ORF">H6P81_017759</name>
</gene>
<dbReference type="EMBL" id="JAINDJ010000007">
    <property type="protein sequence ID" value="KAG9441905.1"/>
    <property type="molecule type" value="Genomic_DNA"/>
</dbReference>
<sequence>MRIDKEKKTKKTDRSFRTTGFKVEPLLRTGRNDNDRATRTKLLYPFPPHNKDSLEIIKAQRETLMVRQKNTSSPYTIHRARSKKESKAKKNSPIKAVSLRFSFFTRTPEQKRGEETTKKTTKDFEYKYKNKQPCSNTGQEKLVENHLAPEYLQKRREMRRNTLEAMRNLRESRRKKEKSSEDVMIRAKQYNTYIDDLKPIKKRCLINEEPNKVDRKRSHDLTNRSGRRFKTTDAKKQGTTK</sequence>
<protein>
    <submittedName>
        <fullName evidence="2">Uncharacterized protein</fullName>
    </submittedName>
</protein>
<evidence type="ECO:0000313" key="3">
    <source>
        <dbReference type="Proteomes" id="UP000825729"/>
    </source>
</evidence>
<feature type="region of interest" description="Disordered" evidence="1">
    <location>
        <begin position="68"/>
        <end position="92"/>
    </location>
</feature>
<accession>A0AAV7DZ69</accession>
<feature type="region of interest" description="Disordered" evidence="1">
    <location>
        <begin position="1"/>
        <end position="50"/>
    </location>
</feature>
<evidence type="ECO:0000256" key="1">
    <source>
        <dbReference type="SAM" id="MobiDB-lite"/>
    </source>
</evidence>